<dbReference type="Pfam" id="PF05360">
    <property type="entry name" value="YiaAB"/>
    <property type="match status" value="1"/>
</dbReference>
<dbReference type="GO" id="GO:0006974">
    <property type="term" value="P:DNA damage response"/>
    <property type="evidence" value="ECO:0007669"/>
    <property type="project" value="TreeGrafter"/>
</dbReference>
<dbReference type="InterPro" id="IPR008024">
    <property type="entry name" value="YiaAB"/>
</dbReference>
<dbReference type="RefSeq" id="WP_023668598.1">
    <property type="nucleotide sequence ID" value="NZ_JACDTY010000018.1"/>
</dbReference>
<accession>A0A838BBT7</accession>
<dbReference type="PANTHER" id="PTHR37290">
    <property type="entry name" value="INNER MEMBRANE PROTEIN YIAA-RELATED"/>
    <property type="match status" value="1"/>
</dbReference>
<dbReference type="EMBL" id="JACDTY010000018">
    <property type="protein sequence ID" value="MBA1144026.1"/>
    <property type="molecule type" value="Genomic_DNA"/>
</dbReference>
<comment type="caution">
    <text evidence="3">The sequence shown here is derived from an EMBL/GenBank/DDBJ whole genome shotgun (WGS) entry which is preliminary data.</text>
</comment>
<evidence type="ECO:0000313" key="3">
    <source>
        <dbReference type="EMBL" id="MBA1144026.1"/>
    </source>
</evidence>
<keyword evidence="1" id="KW-0472">Membrane</keyword>
<protein>
    <recommendedName>
        <fullName evidence="2">YiaAB two helix domain-containing protein</fullName>
    </recommendedName>
</protein>
<dbReference type="Proteomes" id="UP000558284">
    <property type="component" value="Unassembled WGS sequence"/>
</dbReference>
<dbReference type="GO" id="GO:0005886">
    <property type="term" value="C:plasma membrane"/>
    <property type="evidence" value="ECO:0007669"/>
    <property type="project" value="TreeGrafter"/>
</dbReference>
<feature type="domain" description="YiaAB two helix" evidence="2">
    <location>
        <begin position="14"/>
        <end position="66"/>
    </location>
</feature>
<evidence type="ECO:0000256" key="1">
    <source>
        <dbReference type="SAM" id="Phobius"/>
    </source>
</evidence>
<keyword evidence="1" id="KW-0812">Transmembrane</keyword>
<sequence length="95" mass="10519">MTPNTYSPKDSSAWKTFTMASFAVAATMMAGGIYFMEASFAAKGFYAMAAIMLVHTSITITKTLRDSEEASRFINRLEDAKTEKLLMEVSRSNEV</sequence>
<evidence type="ECO:0000259" key="2">
    <source>
        <dbReference type="Pfam" id="PF05360"/>
    </source>
</evidence>
<dbReference type="AlphaFoldDB" id="A0A838BBT7"/>
<proteinExistence type="predicted"/>
<evidence type="ECO:0000313" key="4">
    <source>
        <dbReference type="Proteomes" id="UP000558284"/>
    </source>
</evidence>
<organism evidence="3 4">
    <name type="scientific">Mesorhizobium neociceri</name>
    <dbReference type="NCBI Taxonomy" id="1307853"/>
    <lineage>
        <taxon>Bacteria</taxon>
        <taxon>Pseudomonadati</taxon>
        <taxon>Pseudomonadota</taxon>
        <taxon>Alphaproteobacteria</taxon>
        <taxon>Hyphomicrobiales</taxon>
        <taxon>Phyllobacteriaceae</taxon>
        <taxon>Mesorhizobium</taxon>
    </lineage>
</organism>
<keyword evidence="4" id="KW-1185">Reference proteome</keyword>
<name>A0A838BBT7_9HYPH</name>
<keyword evidence="1" id="KW-1133">Transmembrane helix</keyword>
<feature type="transmembrane region" description="Helical" evidence="1">
    <location>
        <begin position="12"/>
        <end position="33"/>
    </location>
</feature>
<reference evidence="3 4" key="1">
    <citation type="submission" date="2020-07" db="EMBL/GenBank/DDBJ databases">
        <title>Definition of the novel symbiovar canariense within Mesorhizobium novociceri, a new species of genus Mesorhizobium nodulating Cicer canariense in the Caldera de Taburiente National Park (La Palma, Canary Islands).</title>
        <authorList>
            <person name="Leon-Barrios M."/>
            <person name="Perez-Yepez J."/>
            <person name="Flores-Felix J.D."/>
            <person name="Ramirez-Baena M.H."/>
            <person name="Pulido-Suarez L."/>
            <person name="Igual J.M."/>
            <person name="Velazquez E."/>
            <person name="Peix A."/>
        </authorList>
    </citation>
    <scope>NUCLEOTIDE SEQUENCE [LARGE SCALE GENOMIC DNA]</scope>
    <source>
        <strain evidence="3 4">CCANP35</strain>
    </source>
</reference>
<dbReference type="InterPro" id="IPR038972">
    <property type="entry name" value="YiaA-like"/>
</dbReference>
<gene>
    <name evidence="3" type="ORF">H0241_27845</name>
</gene>
<dbReference type="PANTHER" id="PTHR37290:SF1">
    <property type="entry name" value="INNER MEMBRANE PROTEIN YIAA"/>
    <property type="match status" value="1"/>
</dbReference>